<evidence type="ECO:0000313" key="1">
    <source>
        <dbReference type="EMBL" id="MDI5889485.1"/>
    </source>
</evidence>
<evidence type="ECO:0000313" key="2">
    <source>
        <dbReference type="Proteomes" id="UP001225957"/>
    </source>
</evidence>
<sequence>MARTTSDSGAPLLRKTLDSGVMIGSLEELLVEQHDPQRVRHLLASQLRNVVLQHAMGWIDLSNTTTRLRDPVWQPACSDARGTAPLAQDRPS</sequence>
<gene>
    <name evidence="1" type="ORF">QLQ83_00020</name>
</gene>
<organism evidence="1 2">
    <name type="scientific">Halomonas rhizosphaerae</name>
    <dbReference type="NCBI Taxonomy" id="3043296"/>
    <lineage>
        <taxon>Bacteria</taxon>
        <taxon>Pseudomonadati</taxon>
        <taxon>Pseudomonadota</taxon>
        <taxon>Gammaproteobacteria</taxon>
        <taxon>Oceanospirillales</taxon>
        <taxon>Halomonadaceae</taxon>
        <taxon>Halomonas</taxon>
    </lineage>
</organism>
<comment type="caution">
    <text evidence="1">The sequence shown here is derived from an EMBL/GenBank/DDBJ whole genome shotgun (WGS) entry which is preliminary data.</text>
</comment>
<dbReference type="EMBL" id="JASCQP010000002">
    <property type="protein sequence ID" value="MDI5889485.1"/>
    <property type="molecule type" value="Genomic_DNA"/>
</dbReference>
<reference evidence="1 2" key="1">
    <citation type="submission" date="2023-04" db="EMBL/GenBank/DDBJ databases">
        <title>Halomonas strains isolated from rhizosphere soil.</title>
        <authorList>
            <person name="Xu L."/>
            <person name="Sun J.-Q."/>
        </authorList>
    </citation>
    <scope>NUCLEOTIDE SEQUENCE [LARGE SCALE GENOMIC DNA]</scope>
    <source>
        <strain evidence="1 2">LR5S20</strain>
    </source>
</reference>
<dbReference type="Proteomes" id="UP001225957">
    <property type="component" value="Unassembled WGS sequence"/>
</dbReference>
<protein>
    <recommendedName>
        <fullName evidence="3">Transposase DDE domain-containing protein</fullName>
    </recommendedName>
</protein>
<name>A0ABT6UU50_9GAMM</name>
<keyword evidence="2" id="KW-1185">Reference proteome</keyword>
<evidence type="ECO:0008006" key="3">
    <source>
        <dbReference type="Google" id="ProtNLM"/>
    </source>
</evidence>
<proteinExistence type="predicted"/>
<dbReference type="RefSeq" id="WP_282733539.1">
    <property type="nucleotide sequence ID" value="NZ_JASCQP010000002.1"/>
</dbReference>
<accession>A0ABT6UU50</accession>